<dbReference type="OrthoDB" id="1273940at2"/>
<gene>
    <name evidence="1" type="ORF">PMI13_03901</name>
</gene>
<protein>
    <submittedName>
        <fullName evidence="1">Uncharacterized protein</fullName>
    </submittedName>
</protein>
<dbReference type="Proteomes" id="UP000007509">
    <property type="component" value="Unassembled WGS sequence"/>
</dbReference>
<comment type="caution">
    <text evidence="1">The sequence shown here is derived from an EMBL/GenBank/DDBJ whole genome shotgun (WGS) entry which is preliminary data.</text>
</comment>
<name>J3CBJ7_9FLAO</name>
<dbReference type="RefSeq" id="WP_007846829.1">
    <property type="nucleotide sequence ID" value="NZ_AKJY01000106.1"/>
</dbReference>
<dbReference type="EMBL" id="AKJY01000106">
    <property type="protein sequence ID" value="EJL68146.1"/>
    <property type="molecule type" value="Genomic_DNA"/>
</dbReference>
<evidence type="ECO:0000313" key="2">
    <source>
        <dbReference type="Proteomes" id="UP000007509"/>
    </source>
</evidence>
<keyword evidence="2" id="KW-1185">Reference proteome</keyword>
<accession>J3CBJ7</accession>
<organism evidence="1 2">
    <name type="scientific">Chryseobacterium populi</name>
    <dbReference type="NCBI Taxonomy" id="1144316"/>
    <lineage>
        <taxon>Bacteria</taxon>
        <taxon>Pseudomonadati</taxon>
        <taxon>Bacteroidota</taxon>
        <taxon>Flavobacteriia</taxon>
        <taxon>Flavobacteriales</taxon>
        <taxon>Weeksellaceae</taxon>
        <taxon>Chryseobacterium group</taxon>
        <taxon>Chryseobacterium</taxon>
    </lineage>
</organism>
<dbReference type="PATRIC" id="fig|1144316.3.peg.3916"/>
<reference evidence="1 2" key="1">
    <citation type="journal article" date="2012" name="J. Bacteriol.">
        <title>Twenty-one genome sequences from Pseudomonas species and 19 genome sequences from diverse bacteria isolated from the rhizosphere and endosphere of Populus deltoides.</title>
        <authorList>
            <person name="Brown S.D."/>
            <person name="Utturkar S.M."/>
            <person name="Klingeman D.M."/>
            <person name="Johnson C.M."/>
            <person name="Martin S.L."/>
            <person name="Land M.L."/>
            <person name="Lu T.Y."/>
            <person name="Schadt C.W."/>
            <person name="Doktycz M.J."/>
            <person name="Pelletier D.A."/>
        </authorList>
    </citation>
    <scope>NUCLEOTIDE SEQUENCE [LARGE SCALE GENOMIC DNA]</scope>
    <source>
        <strain evidence="1 2">CF314</strain>
    </source>
</reference>
<evidence type="ECO:0000313" key="1">
    <source>
        <dbReference type="EMBL" id="EJL68146.1"/>
    </source>
</evidence>
<sequence>MQGIEPKIHQEVMRRMNDLEQLLKESPDQNQAFNEDVSAMNAELTYLYEDYLTTKKKLENCIKLYRSRHIEIRKQLTQNIRKLRRETVLQNK</sequence>
<dbReference type="AlphaFoldDB" id="J3CBJ7"/>
<proteinExistence type="predicted"/>